<proteinExistence type="predicted"/>
<name>Q4TDQ5_TETNG</name>
<organism evidence="2">
    <name type="scientific">Tetraodon nigroviridis</name>
    <name type="common">Spotted green pufferfish</name>
    <name type="synonym">Chelonodon nigroviridis</name>
    <dbReference type="NCBI Taxonomy" id="99883"/>
    <lineage>
        <taxon>Eukaryota</taxon>
        <taxon>Metazoa</taxon>
        <taxon>Chordata</taxon>
        <taxon>Craniata</taxon>
        <taxon>Vertebrata</taxon>
        <taxon>Euteleostomi</taxon>
        <taxon>Actinopterygii</taxon>
        <taxon>Neopterygii</taxon>
        <taxon>Teleostei</taxon>
        <taxon>Neoteleostei</taxon>
        <taxon>Acanthomorphata</taxon>
        <taxon>Eupercaria</taxon>
        <taxon>Tetraodontiformes</taxon>
        <taxon>Tetradontoidea</taxon>
        <taxon>Tetraodontidae</taxon>
        <taxon>Tetraodon</taxon>
    </lineage>
</organism>
<feature type="region of interest" description="Disordered" evidence="1">
    <location>
        <begin position="19"/>
        <end position="38"/>
    </location>
</feature>
<evidence type="ECO:0000313" key="2">
    <source>
        <dbReference type="EMBL" id="CAF88977.1"/>
    </source>
</evidence>
<reference evidence="2" key="2">
    <citation type="submission" date="2004-02" db="EMBL/GenBank/DDBJ databases">
        <authorList>
            <consortium name="Genoscope"/>
            <consortium name="Whitehead Institute Centre for Genome Research"/>
        </authorList>
    </citation>
    <scope>NUCLEOTIDE SEQUENCE</scope>
</reference>
<dbReference type="EMBL" id="CAAE01006103">
    <property type="protein sequence ID" value="CAF88977.1"/>
    <property type="molecule type" value="Genomic_DNA"/>
</dbReference>
<dbReference type="KEGG" id="tng:GSTEN00002675G001"/>
<comment type="caution">
    <text evidence="2">The sequence shown here is derived from an EMBL/GenBank/DDBJ whole genome shotgun (WGS) entry which is preliminary data.</text>
</comment>
<accession>Q4TDQ5</accession>
<gene>
    <name evidence="2" type="ORF">GSTENG00002675001</name>
</gene>
<evidence type="ECO:0000256" key="1">
    <source>
        <dbReference type="SAM" id="MobiDB-lite"/>
    </source>
</evidence>
<feature type="non-terminal residue" evidence="2">
    <location>
        <position position="1"/>
    </location>
</feature>
<sequence>EPGGNGPPAGAALPGVCRPGQHGGAGAAVSPGGEGRQRAVRLDPGTADGLVLLPLLPEEIPGFVLCSKT</sequence>
<dbReference type="AlphaFoldDB" id="Q4TDQ5"/>
<protein>
    <submittedName>
        <fullName evidence="2">(spotted green pufferfish) hypothetical protein</fullName>
    </submittedName>
</protein>
<reference evidence="2" key="1">
    <citation type="journal article" date="2004" name="Nature">
        <title>Genome duplication in the teleost fish Tetraodon nigroviridis reveals the early vertebrate proto-karyotype.</title>
        <authorList>
            <person name="Jaillon O."/>
            <person name="Aury J.-M."/>
            <person name="Brunet F."/>
            <person name="Petit J.-L."/>
            <person name="Stange-Thomann N."/>
            <person name="Mauceli E."/>
            <person name="Bouneau L."/>
            <person name="Fischer C."/>
            <person name="Ozouf-Costaz C."/>
            <person name="Bernot A."/>
            <person name="Nicaud S."/>
            <person name="Jaffe D."/>
            <person name="Fisher S."/>
            <person name="Lutfalla G."/>
            <person name="Dossat C."/>
            <person name="Segurens B."/>
            <person name="Dasilva C."/>
            <person name="Salanoubat M."/>
            <person name="Levy M."/>
            <person name="Boudet N."/>
            <person name="Castellano S."/>
            <person name="Anthouard V."/>
            <person name="Jubin C."/>
            <person name="Castelli V."/>
            <person name="Katinka M."/>
            <person name="Vacherie B."/>
            <person name="Biemont C."/>
            <person name="Skalli Z."/>
            <person name="Cattolico L."/>
            <person name="Poulain J."/>
            <person name="De Berardinis V."/>
            <person name="Cruaud C."/>
            <person name="Duprat S."/>
            <person name="Brottier P."/>
            <person name="Coutanceau J.-P."/>
            <person name="Gouzy J."/>
            <person name="Parra G."/>
            <person name="Lardier G."/>
            <person name="Chapple C."/>
            <person name="McKernan K.J."/>
            <person name="McEwan P."/>
            <person name="Bosak S."/>
            <person name="Kellis M."/>
            <person name="Volff J.-N."/>
            <person name="Guigo R."/>
            <person name="Zody M.C."/>
            <person name="Mesirov J."/>
            <person name="Lindblad-Toh K."/>
            <person name="Birren B."/>
            <person name="Nusbaum C."/>
            <person name="Kahn D."/>
            <person name="Robinson-Rechavi M."/>
            <person name="Laudet V."/>
            <person name="Schachter V."/>
            <person name="Quetier F."/>
            <person name="Saurin W."/>
            <person name="Scarpelli C."/>
            <person name="Wincker P."/>
            <person name="Lander E.S."/>
            <person name="Weissenbach J."/>
            <person name="Roest Crollius H."/>
        </authorList>
    </citation>
    <scope>NUCLEOTIDE SEQUENCE [LARGE SCALE GENOMIC DNA]</scope>
</reference>